<proteinExistence type="predicted"/>
<accession>A0ABT9MRD1</accession>
<sequence>MTSLFGITWDVQWHDDVGPDTFFTLSHLMLYSGSAIAGVVALTMVLRATVAQRAGRPVDPKEGGRTVRVLAFDAPVGYLVVGTGAAMFLLYGTMDLWWHGVYGFDAILGSPPHMALFSSITTTMVGSIIVFGYAHAERWGRIGLALSLPSLMTFSPLMFEAFEDAPLPFKGNIIMNAAVCALCLVLAVGIVGRPVFAVVVAGALAAVHVVLWFWAPWAAHAYAELSGLPVRDGVGSEPPSLPARIPMLLLIVALLVAGVLSRVRRWAPPIAGAATGVVTAVMLDLQAPLINDGPMVPPGILIGDGLTGLLLGAAAGYVAWRFAAMVRGERREPNPIGRTAVGPTVLGGTA</sequence>
<feature type="transmembrane region" description="Helical" evidence="1">
    <location>
        <begin position="270"/>
        <end position="287"/>
    </location>
</feature>
<keyword evidence="1" id="KW-1133">Transmembrane helix</keyword>
<dbReference type="RefSeq" id="WP_306829097.1">
    <property type="nucleotide sequence ID" value="NZ_JAUSRA010000001.1"/>
</dbReference>
<feature type="transmembrane region" description="Helical" evidence="1">
    <location>
        <begin position="114"/>
        <end position="134"/>
    </location>
</feature>
<comment type="caution">
    <text evidence="2">The sequence shown here is derived from an EMBL/GenBank/DDBJ whole genome shotgun (WGS) entry which is preliminary data.</text>
</comment>
<keyword evidence="1" id="KW-0472">Membrane</keyword>
<evidence type="ECO:0000313" key="2">
    <source>
        <dbReference type="EMBL" id="MDP9793989.1"/>
    </source>
</evidence>
<keyword evidence="3" id="KW-1185">Reference proteome</keyword>
<feature type="transmembrane region" description="Helical" evidence="1">
    <location>
        <begin position="245"/>
        <end position="263"/>
    </location>
</feature>
<keyword evidence="1" id="KW-0812">Transmembrane</keyword>
<feature type="transmembrane region" description="Helical" evidence="1">
    <location>
        <begin position="69"/>
        <end position="94"/>
    </location>
</feature>
<evidence type="ECO:0000256" key="1">
    <source>
        <dbReference type="SAM" id="Phobius"/>
    </source>
</evidence>
<dbReference type="Proteomes" id="UP001240984">
    <property type="component" value="Unassembled WGS sequence"/>
</dbReference>
<organism evidence="2 3">
    <name type="scientific">Catenuloplanes nepalensis</name>
    <dbReference type="NCBI Taxonomy" id="587533"/>
    <lineage>
        <taxon>Bacteria</taxon>
        <taxon>Bacillati</taxon>
        <taxon>Actinomycetota</taxon>
        <taxon>Actinomycetes</taxon>
        <taxon>Micromonosporales</taxon>
        <taxon>Micromonosporaceae</taxon>
        <taxon>Catenuloplanes</taxon>
    </lineage>
</organism>
<reference evidence="2 3" key="1">
    <citation type="submission" date="2023-07" db="EMBL/GenBank/DDBJ databases">
        <title>Sequencing the genomes of 1000 actinobacteria strains.</title>
        <authorList>
            <person name="Klenk H.-P."/>
        </authorList>
    </citation>
    <scope>NUCLEOTIDE SEQUENCE [LARGE SCALE GENOMIC DNA]</scope>
    <source>
        <strain evidence="2 3">DSM 44710</strain>
    </source>
</reference>
<feature type="transmembrane region" description="Helical" evidence="1">
    <location>
        <begin position="171"/>
        <end position="188"/>
    </location>
</feature>
<protein>
    <submittedName>
        <fullName evidence="2">Uncharacterized protein</fullName>
    </submittedName>
</protein>
<feature type="transmembrane region" description="Helical" evidence="1">
    <location>
        <begin position="28"/>
        <end position="48"/>
    </location>
</feature>
<feature type="transmembrane region" description="Helical" evidence="1">
    <location>
        <begin position="141"/>
        <end position="159"/>
    </location>
</feature>
<evidence type="ECO:0000313" key="3">
    <source>
        <dbReference type="Proteomes" id="UP001240984"/>
    </source>
</evidence>
<name>A0ABT9MRD1_9ACTN</name>
<feature type="transmembrane region" description="Helical" evidence="1">
    <location>
        <begin position="299"/>
        <end position="320"/>
    </location>
</feature>
<feature type="transmembrane region" description="Helical" evidence="1">
    <location>
        <begin position="195"/>
        <end position="215"/>
    </location>
</feature>
<dbReference type="EMBL" id="JAUSRA010000001">
    <property type="protein sequence ID" value="MDP9793989.1"/>
    <property type="molecule type" value="Genomic_DNA"/>
</dbReference>
<gene>
    <name evidence="2" type="ORF">J2S43_002501</name>
</gene>